<dbReference type="AlphaFoldDB" id="A0A4Z0LW97"/>
<dbReference type="GO" id="GO:0043751">
    <property type="term" value="F:polyphosphate:AMP phosphotransferase activity"/>
    <property type="evidence" value="ECO:0007669"/>
    <property type="project" value="InterPro"/>
</dbReference>
<feature type="domain" description="Polyphosphate kinase-2-related" evidence="2">
    <location>
        <begin position="11"/>
        <end position="235"/>
    </location>
</feature>
<dbReference type="Proteomes" id="UP000298050">
    <property type="component" value="Unassembled WGS sequence"/>
</dbReference>
<gene>
    <name evidence="3" type="primary">pap</name>
    <name evidence="3" type="ORF">E4634_19300</name>
</gene>
<dbReference type="InterPro" id="IPR022489">
    <property type="entry name" value="PolyP_AMP_Tfrase"/>
</dbReference>
<dbReference type="PANTHER" id="PTHR34383:SF3">
    <property type="entry name" value="POLYPHOSPHATE:AMP PHOSPHOTRANSFERASE"/>
    <property type="match status" value="1"/>
</dbReference>
<keyword evidence="3" id="KW-0808">Transferase</keyword>
<dbReference type="Pfam" id="PF03976">
    <property type="entry name" value="PPK2"/>
    <property type="match status" value="2"/>
</dbReference>
<dbReference type="OrthoDB" id="9775224at2"/>
<dbReference type="SUPFAM" id="SSF52540">
    <property type="entry name" value="P-loop containing nucleoside triphosphate hydrolases"/>
    <property type="match status" value="2"/>
</dbReference>
<organism evidence="3 4">
    <name type="scientific">Mangrovimicrobium sediminis</name>
    <dbReference type="NCBI Taxonomy" id="2562682"/>
    <lineage>
        <taxon>Bacteria</taxon>
        <taxon>Pseudomonadati</taxon>
        <taxon>Pseudomonadota</taxon>
        <taxon>Gammaproteobacteria</taxon>
        <taxon>Cellvibrionales</taxon>
        <taxon>Halieaceae</taxon>
        <taxon>Mangrovimicrobium</taxon>
    </lineage>
</organism>
<evidence type="ECO:0000259" key="2">
    <source>
        <dbReference type="Pfam" id="PF03976"/>
    </source>
</evidence>
<accession>A0A4Z0LW97</accession>
<dbReference type="PANTHER" id="PTHR34383">
    <property type="entry name" value="POLYPHOSPHATE:AMP PHOSPHOTRANSFERASE-RELATED"/>
    <property type="match status" value="1"/>
</dbReference>
<evidence type="ECO:0000313" key="3">
    <source>
        <dbReference type="EMBL" id="TGD71418.1"/>
    </source>
</evidence>
<evidence type="ECO:0000313" key="4">
    <source>
        <dbReference type="Proteomes" id="UP000298050"/>
    </source>
</evidence>
<dbReference type="GO" id="GO:0006797">
    <property type="term" value="P:polyphosphate metabolic process"/>
    <property type="evidence" value="ECO:0007669"/>
    <property type="project" value="InterPro"/>
</dbReference>
<comment type="caution">
    <text evidence="3">The sequence shown here is derived from an EMBL/GenBank/DDBJ whole genome shotgun (WGS) entry which is preliminary data.</text>
</comment>
<protein>
    <submittedName>
        <fullName evidence="3">Polyphosphate:AMP phosphotransferase</fullName>
    </submittedName>
</protein>
<name>A0A4Z0LW97_9GAMM</name>
<dbReference type="EMBL" id="SRLE01000014">
    <property type="protein sequence ID" value="TGD71418.1"/>
    <property type="molecule type" value="Genomic_DNA"/>
</dbReference>
<dbReference type="RefSeq" id="WP_135446310.1">
    <property type="nucleotide sequence ID" value="NZ_SRLE01000014.1"/>
</dbReference>
<feature type="domain" description="Polyphosphate kinase-2-related" evidence="2">
    <location>
        <begin position="262"/>
        <end position="483"/>
    </location>
</feature>
<feature type="region of interest" description="Disordered" evidence="1">
    <location>
        <begin position="160"/>
        <end position="181"/>
    </location>
</feature>
<dbReference type="InterPro" id="IPR022488">
    <property type="entry name" value="PPK2-related"/>
</dbReference>
<reference evidence="3 4" key="1">
    <citation type="submission" date="2019-04" db="EMBL/GenBank/DDBJ databases">
        <title>Taxonomy of novel Haliea sp. from mangrove soil of West Coast of India.</title>
        <authorList>
            <person name="Verma A."/>
            <person name="Kumar P."/>
            <person name="Krishnamurthi S."/>
        </authorList>
    </citation>
    <scope>NUCLEOTIDE SEQUENCE [LARGE SCALE GENOMIC DNA]</scope>
    <source>
        <strain evidence="3 4">SAOS-164</strain>
    </source>
</reference>
<keyword evidence="4" id="KW-1185">Reference proteome</keyword>
<dbReference type="NCBIfam" id="TIGR03708">
    <property type="entry name" value="poly_P_AMP_trns"/>
    <property type="match status" value="1"/>
</dbReference>
<dbReference type="InterPro" id="IPR027417">
    <property type="entry name" value="P-loop_NTPase"/>
</dbReference>
<dbReference type="Gene3D" id="3.40.50.300">
    <property type="entry name" value="P-loop containing nucleotide triphosphate hydrolases"/>
    <property type="match status" value="2"/>
</dbReference>
<proteinExistence type="predicted"/>
<sequence length="486" mass="57198">MFDQITTQPSLDKDSFEARATKLRRELLECQFAMVETGYPVLIVVAGLDGAGKGVLVHRLNEWMDPRGIETNTFWDPSDEEEEHPFFWRFWRQLPDRGRIGIFLGSWYRRPIQLRVDEEINESSFETAAERIRVFERQLSDDGAVVIKLWLHVSEKTQRRQLEEKAPREEQNPRISDRPYELRGKYEPTLRASEELVRRTQTLQCPWHIIDGEERYSREIAAGEIILAALRQRLQQSAPPTPPPELPPPNDHLAAVPLHKSLKRDEYREKLEHYQARLQDLAWRAYREKRSLVALFEGWDAAGKGSAIRRVTGAIDPRLYKLVQIAAPSDEESAHHYLWRFWRRLQRDGRATLFDRSWYGRVLVERVEGFASPAEWQRAYAEINEMERELSDHGAIVAKFWLHISPEEQLARFRARELEPHKQYKITSEDWRNRDKWPAYEAAVNQMVSLTDMPNAPWYLIPGNDKRYARVRILKLLCRQLEEALG</sequence>
<evidence type="ECO:0000256" key="1">
    <source>
        <dbReference type="SAM" id="MobiDB-lite"/>
    </source>
</evidence>